<dbReference type="Gene3D" id="3.30.160.60">
    <property type="entry name" value="Classic Zinc Finger"/>
    <property type="match status" value="7"/>
</dbReference>
<dbReference type="SUPFAM" id="SSF57667">
    <property type="entry name" value="beta-beta-alpha zinc fingers"/>
    <property type="match status" value="5"/>
</dbReference>
<dbReference type="GO" id="GO:0000981">
    <property type="term" value="F:DNA-binding transcription factor activity, RNA polymerase II-specific"/>
    <property type="evidence" value="ECO:0007669"/>
    <property type="project" value="TreeGrafter"/>
</dbReference>
<dbReference type="GO" id="GO:0008757">
    <property type="term" value="F:S-adenosylmethionine-dependent methyltransferase activity"/>
    <property type="evidence" value="ECO:0007669"/>
    <property type="project" value="UniProtKB-ARBA"/>
</dbReference>
<dbReference type="Pfam" id="PF00096">
    <property type="entry name" value="zf-C2H2"/>
    <property type="match status" value="2"/>
</dbReference>
<feature type="domain" description="C2H2-type" evidence="9">
    <location>
        <begin position="803"/>
        <end position="830"/>
    </location>
</feature>
<dbReference type="PROSITE" id="PS50280">
    <property type="entry name" value="SET"/>
    <property type="match status" value="1"/>
</dbReference>
<dbReference type="Pfam" id="PF13894">
    <property type="entry name" value="zf-C2H2_4"/>
    <property type="match status" value="1"/>
</dbReference>
<dbReference type="GO" id="GO:0005634">
    <property type="term" value="C:nucleus"/>
    <property type="evidence" value="ECO:0007669"/>
    <property type="project" value="UniProtKB-SubCell"/>
</dbReference>
<dbReference type="InterPro" id="IPR046341">
    <property type="entry name" value="SET_dom_sf"/>
</dbReference>
<dbReference type="Pfam" id="PF21549">
    <property type="entry name" value="PRDM2_PR"/>
    <property type="match status" value="1"/>
</dbReference>
<reference evidence="12 13" key="1">
    <citation type="submission" date="2025-04" db="UniProtKB">
        <authorList>
            <consortium name="RefSeq"/>
        </authorList>
    </citation>
    <scope>IDENTIFICATION</scope>
</reference>
<feature type="domain" description="C2H2-type" evidence="9">
    <location>
        <begin position="574"/>
        <end position="601"/>
    </location>
</feature>
<dbReference type="GO" id="GO:0008276">
    <property type="term" value="F:protein methyltransferase activity"/>
    <property type="evidence" value="ECO:0007669"/>
    <property type="project" value="UniProtKB-ARBA"/>
</dbReference>
<dbReference type="SMART" id="SM00355">
    <property type="entry name" value="ZnF_C2H2"/>
    <property type="match status" value="14"/>
</dbReference>
<evidence type="ECO:0000256" key="7">
    <source>
        <dbReference type="PROSITE-ProRule" id="PRU00042"/>
    </source>
</evidence>
<dbReference type="KEGG" id="ccin:107266034"/>
<sequence>MDPRGPPEGAPVDSPEMPLMDKVNEVTEPWPTEHTRSTVMCDQPRKTNNRLLFLTVEYVEDQSRDYSRIFPAYEQVSFSPRATSPLSDFEHRVSPLDPNMSSAARYSPTPVQLPPSPFHNSVVVLQGPSSPLISPPEPNVRNNINYVTPLAHQTTTQNVPQTDNSPDFVVAGSEEGLVPGVGGELILMQGSTPELEPSTAPLMLAEIPATDFTLTRDFLVMHDDQMNVMGPFKSQNVELNEGHTSNTPPSINRNKGNVTRPSATVQKRQSMKDVPEQSGQKVYTEKRNVRRSKRQINDKKTFWCEECESVCVNSDGCTSHNVRTIADQPVPSRAIATLPGSYLSINKLPTPNVPTVGYNYGVFAKRNIRRRTQFGPIEGILCAYDGTPFENALPLLYESDNGEFLKIDVSNENASNWMRFVRPALSYIEQNLAICQQSDGIVFLTTRNILPKEELRAGPSVEYAVRRNLKVFEPESKEEKELNKSNAWPCFECNQRFLTSEKLQKHLNVHDNPKNEMKSRNKRKKIHVASNKFVKIVDGQTLVYTCPYCPKVFPRSYSLKRHLLIHPGAKAPRYECTICGENFLHPYNRSRHIKIFHGENPKEKENSRQNSSEWKCSTCTLTFDKASLLNLHILIHAADNIETGHQSSICPQCGSEFEKRSDLVNHVSQHGRLQLPKPTKLTPLAAYKCTMCYKRFATKVRLQQHCLVHGAEDQKPLPCNICLKRFMNNSALSCHLKTHREDKQIFECPMCRQLFDQVLMLKDHIETHRNADETFSCPQCPRTFTKYSVIRKHIRAHHCERKHKCQFCTKRFPTVDKLRMHLLRHSDHREFHCANCDKQFKRKDKLKEHMTRMHNSERTSQEQVSQNNQAKKFVPKVNPTDYNRFVYKCHQCMVGFKRRGMLVNHLAKRHPDVPPESVPELNLPILRQTRDYYCQYCEKVYKSSSKRKAHIVKNHPGAALPPSNRHKEADVSGLPNPTFSQTVGSITTTPQGCQWCHKQYASKAKLLQHQRKKHPTLMEPADQVPRARNHPSQNQNMPPELADNNFLMSDYIQACDMDTDFLKPKIIKISDDVDLIGTGLDLVSQQFVRMRDIR</sequence>
<evidence type="ECO:0000256" key="1">
    <source>
        <dbReference type="ARBA" id="ARBA00004123"/>
    </source>
</evidence>
<organism evidence="11 13">
    <name type="scientific">Cephus cinctus</name>
    <name type="common">Wheat stem sawfly</name>
    <dbReference type="NCBI Taxonomy" id="211228"/>
    <lineage>
        <taxon>Eukaryota</taxon>
        <taxon>Metazoa</taxon>
        <taxon>Ecdysozoa</taxon>
        <taxon>Arthropoda</taxon>
        <taxon>Hexapoda</taxon>
        <taxon>Insecta</taxon>
        <taxon>Pterygota</taxon>
        <taxon>Neoptera</taxon>
        <taxon>Endopterygota</taxon>
        <taxon>Hymenoptera</taxon>
        <taxon>Cephoidea</taxon>
        <taxon>Cephidae</taxon>
        <taxon>Cephus</taxon>
    </lineage>
</organism>
<dbReference type="Proteomes" id="UP000694920">
    <property type="component" value="Unplaced"/>
</dbReference>
<dbReference type="Pfam" id="PF13912">
    <property type="entry name" value="zf-C2H2_6"/>
    <property type="match status" value="1"/>
</dbReference>
<evidence type="ECO:0000259" key="10">
    <source>
        <dbReference type="PROSITE" id="PS50280"/>
    </source>
</evidence>
<feature type="domain" description="SET" evidence="10">
    <location>
        <begin position="343"/>
        <end position="460"/>
    </location>
</feature>
<feature type="domain" description="C2H2-type" evidence="9">
    <location>
        <begin position="717"/>
        <end position="744"/>
    </location>
</feature>
<evidence type="ECO:0000256" key="3">
    <source>
        <dbReference type="ARBA" id="ARBA00022737"/>
    </source>
</evidence>
<dbReference type="PANTHER" id="PTHR24381:SF393">
    <property type="entry name" value="CHROMATIN-LINKED ADAPTOR FOR MSL PROTEINS, ISOFORM B"/>
    <property type="match status" value="1"/>
</dbReference>
<dbReference type="PANTHER" id="PTHR24381">
    <property type="entry name" value="ZINC FINGER PROTEIN"/>
    <property type="match status" value="1"/>
</dbReference>
<feature type="domain" description="C2H2-type" evidence="9">
    <location>
        <begin position="887"/>
        <end position="915"/>
    </location>
</feature>
<keyword evidence="2" id="KW-0479">Metal-binding</keyword>
<feature type="domain" description="C2H2-type" evidence="9">
    <location>
        <begin position="687"/>
        <end position="714"/>
    </location>
</feature>
<evidence type="ECO:0000313" key="12">
    <source>
        <dbReference type="RefSeq" id="XP_015591589.1"/>
    </source>
</evidence>
<feature type="domain" description="C2H2-type" evidence="9">
    <location>
        <begin position="648"/>
        <end position="670"/>
    </location>
</feature>
<dbReference type="RefSeq" id="XP_015591590.1">
    <property type="nucleotide sequence ID" value="XM_015736104.2"/>
</dbReference>
<accession>A0AAJ7BQ64</accession>
<evidence type="ECO:0000259" key="9">
    <source>
        <dbReference type="PROSITE" id="PS50157"/>
    </source>
</evidence>
<evidence type="ECO:0000256" key="6">
    <source>
        <dbReference type="ARBA" id="ARBA00023242"/>
    </source>
</evidence>
<dbReference type="Gene3D" id="2.170.270.10">
    <property type="entry name" value="SET domain"/>
    <property type="match status" value="1"/>
</dbReference>
<feature type="compositionally biased region" description="Polar residues" evidence="8">
    <location>
        <begin position="239"/>
        <end position="268"/>
    </location>
</feature>
<feature type="domain" description="C2H2-type" evidence="9">
    <location>
        <begin position="775"/>
        <end position="802"/>
    </location>
</feature>
<keyword evidence="5" id="KW-0862">Zinc</keyword>
<dbReference type="RefSeq" id="XP_015591592.1">
    <property type="nucleotide sequence ID" value="XM_015736106.2"/>
</dbReference>
<name>A0AAJ7BQ64_CEPCN</name>
<dbReference type="PROSITE" id="PS00028">
    <property type="entry name" value="ZINC_FINGER_C2H2_1"/>
    <property type="match status" value="14"/>
</dbReference>
<evidence type="ECO:0000256" key="2">
    <source>
        <dbReference type="ARBA" id="ARBA00022723"/>
    </source>
</evidence>
<evidence type="ECO:0000313" key="13">
    <source>
        <dbReference type="RefSeq" id="XP_015591590.1"/>
    </source>
</evidence>
<feature type="region of interest" description="Disordered" evidence="8">
    <location>
        <begin position="239"/>
        <end position="290"/>
    </location>
</feature>
<dbReference type="GO" id="GO:0008170">
    <property type="term" value="F:N-methyltransferase activity"/>
    <property type="evidence" value="ECO:0007669"/>
    <property type="project" value="UniProtKB-ARBA"/>
</dbReference>
<evidence type="ECO:0000256" key="5">
    <source>
        <dbReference type="ARBA" id="ARBA00022833"/>
    </source>
</evidence>
<comment type="subcellular location">
    <subcellularLocation>
        <location evidence="1">Nucleus</location>
    </subcellularLocation>
</comment>
<dbReference type="GO" id="GO:0000977">
    <property type="term" value="F:RNA polymerase II transcription regulatory region sequence-specific DNA binding"/>
    <property type="evidence" value="ECO:0007669"/>
    <property type="project" value="TreeGrafter"/>
</dbReference>
<feature type="domain" description="C2H2-type" evidence="9">
    <location>
        <begin position="488"/>
        <end position="515"/>
    </location>
</feature>
<evidence type="ECO:0000313" key="14">
    <source>
        <dbReference type="RefSeq" id="XP_015591592.1"/>
    </source>
</evidence>
<dbReference type="RefSeq" id="XP_015591589.1">
    <property type="nucleotide sequence ID" value="XM_015736103.2"/>
</dbReference>
<dbReference type="GO" id="GO:0008270">
    <property type="term" value="F:zinc ion binding"/>
    <property type="evidence" value="ECO:0007669"/>
    <property type="project" value="UniProtKB-KW"/>
</dbReference>
<feature type="domain" description="C2H2-type" evidence="9">
    <location>
        <begin position="544"/>
        <end position="571"/>
    </location>
</feature>
<feature type="domain" description="C2H2-type" evidence="9">
    <location>
        <begin position="614"/>
        <end position="641"/>
    </location>
</feature>
<dbReference type="GeneID" id="107266034"/>
<dbReference type="InterPro" id="IPR001214">
    <property type="entry name" value="SET_dom"/>
</dbReference>
<dbReference type="InterPro" id="IPR013087">
    <property type="entry name" value="Znf_C2H2_type"/>
</dbReference>
<dbReference type="AlphaFoldDB" id="A0AAJ7BQ64"/>
<protein>
    <submittedName>
        <fullName evidence="12 13">PR domain zinc finger protein 10</fullName>
    </submittedName>
</protein>
<keyword evidence="4 7" id="KW-0863">Zinc-finger</keyword>
<evidence type="ECO:0000256" key="4">
    <source>
        <dbReference type="ARBA" id="ARBA00022771"/>
    </source>
</evidence>
<dbReference type="PROSITE" id="PS50157">
    <property type="entry name" value="ZINC_FINGER_C2H2_2"/>
    <property type="match status" value="12"/>
</dbReference>
<keyword evidence="11" id="KW-1185">Reference proteome</keyword>
<gene>
    <name evidence="12 13 14" type="primary">LOC107266034</name>
</gene>
<evidence type="ECO:0000256" key="8">
    <source>
        <dbReference type="SAM" id="MobiDB-lite"/>
    </source>
</evidence>
<keyword evidence="3" id="KW-0677">Repeat</keyword>
<feature type="domain" description="C2H2-type" evidence="9">
    <location>
        <begin position="831"/>
        <end position="859"/>
    </location>
</feature>
<dbReference type="InterPro" id="IPR036236">
    <property type="entry name" value="Znf_C2H2_sf"/>
</dbReference>
<evidence type="ECO:0000313" key="11">
    <source>
        <dbReference type="Proteomes" id="UP000694920"/>
    </source>
</evidence>
<keyword evidence="6" id="KW-0539">Nucleus</keyword>
<proteinExistence type="predicted"/>
<feature type="domain" description="C2H2-type" evidence="9">
    <location>
        <begin position="746"/>
        <end position="773"/>
    </location>
</feature>